<accession>A0ABZ1QLU7</accession>
<keyword evidence="1" id="KW-0472">Membrane</keyword>
<dbReference type="GeneID" id="95501733"/>
<name>A0ABZ1QLU7_9ACTN</name>
<keyword evidence="1" id="KW-0812">Transmembrane</keyword>
<keyword evidence="1" id="KW-1133">Transmembrane helix</keyword>
<protein>
    <submittedName>
        <fullName evidence="2">Uncharacterized protein</fullName>
    </submittedName>
</protein>
<sequence>MNQPEWKPAGHRRGVERAGTVIVAVAAALAAVVAIGLACLLAVYGLA</sequence>
<dbReference type="RefSeq" id="WP_158714789.1">
    <property type="nucleotide sequence ID" value="NZ_CP108036.1"/>
</dbReference>
<dbReference type="Proteomes" id="UP001432312">
    <property type="component" value="Chromosome"/>
</dbReference>
<keyword evidence="3" id="KW-1185">Reference proteome</keyword>
<reference evidence="2" key="1">
    <citation type="submission" date="2022-10" db="EMBL/GenBank/DDBJ databases">
        <title>The complete genomes of actinobacterial strains from the NBC collection.</title>
        <authorList>
            <person name="Joergensen T.S."/>
            <person name="Alvarez Arevalo M."/>
            <person name="Sterndorff E.B."/>
            <person name="Faurdal D."/>
            <person name="Vuksanovic O."/>
            <person name="Mourched A.-S."/>
            <person name="Charusanti P."/>
            <person name="Shaw S."/>
            <person name="Blin K."/>
            <person name="Weber T."/>
        </authorList>
    </citation>
    <scope>NUCLEOTIDE SEQUENCE</scope>
    <source>
        <strain evidence="2">NBC_00303</strain>
    </source>
</reference>
<evidence type="ECO:0000256" key="1">
    <source>
        <dbReference type="SAM" id="Phobius"/>
    </source>
</evidence>
<proteinExistence type="predicted"/>
<evidence type="ECO:0000313" key="2">
    <source>
        <dbReference type="EMBL" id="WUN83585.1"/>
    </source>
</evidence>
<dbReference type="EMBL" id="CP108036">
    <property type="protein sequence ID" value="WUN83585.1"/>
    <property type="molecule type" value="Genomic_DNA"/>
</dbReference>
<organism evidence="2 3">
    <name type="scientific">Streptomyces erythrochromogenes</name>
    <dbReference type="NCBI Taxonomy" id="285574"/>
    <lineage>
        <taxon>Bacteria</taxon>
        <taxon>Bacillati</taxon>
        <taxon>Actinomycetota</taxon>
        <taxon>Actinomycetes</taxon>
        <taxon>Kitasatosporales</taxon>
        <taxon>Streptomycetaceae</taxon>
        <taxon>Streptomyces</taxon>
    </lineage>
</organism>
<evidence type="ECO:0000313" key="3">
    <source>
        <dbReference type="Proteomes" id="UP001432312"/>
    </source>
</evidence>
<gene>
    <name evidence="2" type="ORF">OHA91_36805</name>
</gene>
<feature type="transmembrane region" description="Helical" evidence="1">
    <location>
        <begin position="21"/>
        <end position="46"/>
    </location>
</feature>